<feature type="region of interest" description="Disordered" evidence="1">
    <location>
        <begin position="1"/>
        <end position="51"/>
    </location>
</feature>
<reference evidence="3 4" key="1">
    <citation type="submission" date="2020-09" db="EMBL/GenBank/DDBJ databases">
        <authorList>
            <person name="Ashkenazy H."/>
        </authorList>
    </citation>
    <scope>NUCLEOTIDE SEQUENCE [LARGE SCALE GENOMIC DNA]</scope>
    <source>
        <strain evidence="4">cv. Cdm-0</strain>
    </source>
</reference>
<feature type="compositionally biased region" description="Basic and acidic residues" evidence="1">
    <location>
        <begin position="24"/>
        <end position="34"/>
    </location>
</feature>
<evidence type="ECO:0000313" key="3">
    <source>
        <dbReference type="EMBL" id="CAD5335159.1"/>
    </source>
</evidence>
<dbReference type="InterPro" id="IPR012891">
    <property type="entry name" value="GCK_dom"/>
</dbReference>
<organism evidence="3 4">
    <name type="scientific">Arabidopsis thaliana</name>
    <name type="common">Mouse-ear cress</name>
    <dbReference type="NCBI Taxonomy" id="3702"/>
    <lineage>
        <taxon>Eukaryota</taxon>
        <taxon>Viridiplantae</taxon>
        <taxon>Streptophyta</taxon>
        <taxon>Embryophyta</taxon>
        <taxon>Tracheophyta</taxon>
        <taxon>Spermatophyta</taxon>
        <taxon>Magnoliopsida</taxon>
        <taxon>eudicotyledons</taxon>
        <taxon>Gunneridae</taxon>
        <taxon>Pentapetalae</taxon>
        <taxon>rosids</taxon>
        <taxon>malvids</taxon>
        <taxon>Brassicales</taxon>
        <taxon>Brassicaceae</taxon>
        <taxon>Camelineae</taxon>
        <taxon>Arabidopsis</taxon>
    </lineage>
</organism>
<dbReference type="PROSITE" id="PS51808">
    <property type="entry name" value="CHCH"/>
    <property type="match status" value="2"/>
</dbReference>
<evidence type="ECO:0000256" key="1">
    <source>
        <dbReference type="SAM" id="MobiDB-lite"/>
    </source>
</evidence>
<protein>
    <submittedName>
        <fullName evidence="3">(thale cress) hypothetical protein</fullName>
    </submittedName>
</protein>
<dbReference type="SMART" id="SM01227">
    <property type="entry name" value="GCK"/>
    <property type="match status" value="2"/>
</dbReference>
<dbReference type="EMBL" id="LR881470">
    <property type="protein sequence ID" value="CAD5335159.1"/>
    <property type="molecule type" value="Genomic_DNA"/>
</dbReference>
<dbReference type="AlphaFoldDB" id="A0A7G2FH14"/>
<gene>
    <name evidence="3" type="ORF">AT9943_LOCUS22429</name>
</gene>
<dbReference type="Gene3D" id="1.10.287.2900">
    <property type="match status" value="2"/>
</dbReference>
<accession>A0A7G2FH14</accession>
<evidence type="ECO:0000313" key="4">
    <source>
        <dbReference type="Proteomes" id="UP000516314"/>
    </source>
</evidence>
<dbReference type="PANTHER" id="PTHR34357:SF4">
    <property type="entry name" value="GCK DOMAIN-CONTAINING PROTEIN"/>
    <property type="match status" value="1"/>
</dbReference>
<dbReference type="PANTHER" id="PTHR34357">
    <property type="entry name" value="F7A19.14 PROTEIN-RELATED"/>
    <property type="match status" value="1"/>
</dbReference>
<dbReference type="Pfam" id="PF07802">
    <property type="entry name" value="GCK"/>
    <property type="match status" value="2"/>
</dbReference>
<evidence type="ECO:0000259" key="2">
    <source>
        <dbReference type="SMART" id="SM01227"/>
    </source>
</evidence>
<sequence length="316" mass="34721">MGIASSVSMAYSDEDPSANQGQFSRDEDESRTLIEDLNETGEGKGEEEESGECRLCRFIKGGECKESFIALEQCVDEAEESGEESDFTKCKEVRAKFKTCMYENPVYYEPILAGEARAIAKMLMELQAEKEAILAGEAAAIARAGFGSEQANWINQESDLSRSSMGVASSVGMTFSDGVPLARDGDESRILIEDLKETEEGEESGECELCEYIKGGECKESFIALEKCADEEKKNEEESDVTKCKDVRAKFKTCMYENSVYYEPILAGEAREIAKMLMELQAEKEAILAVEAAAIAKALSKLPTEEAELGKAESKE</sequence>
<name>A0A7G2FH14_ARATH</name>
<feature type="domain" description="GCK" evidence="2">
    <location>
        <begin position="51"/>
        <end position="126"/>
    </location>
</feature>
<feature type="domain" description="GCK" evidence="2">
    <location>
        <begin position="205"/>
        <end position="280"/>
    </location>
</feature>
<dbReference type="Proteomes" id="UP000516314">
    <property type="component" value="Chromosome 5"/>
</dbReference>
<proteinExistence type="predicted"/>